<accession>A0A6J4TPF2</accession>
<feature type="non-terminal residue" evidence="2">
    <location>
        <position position="56"/>
    </location>
</feature>
<feature type="region of interest" description="Disordered" evidence="1">
    <location>
        <begin position="1"/>
        <end position="56"/>
    </location>
</feature>
<dbReference type="AlphaFoldDB" id="A0A6J4TPF2"/>
<protein>
    <submittedName>
        <fullName evidence="2">Uncharacterized protein</fullName>
    </submittedName>
</protein>
<dbReference type="EMBL" id="CADCVQ010000161">
    <property type="protein sequence ID" value="CAA9528758.1"/>
    <property type="molecule type" value="Genomic_DNA"/>
</dbReference>
<reference evidence="2" key="1">
    <citation type="submission" date="2020-02" db="EMBL/GenBank/DDBJ databases">
        <authorList>
            <person name="Meier V. D."/>
        </authorList>
    </citation>
    <scope>NUCLEOTIDE SEQUENCE</scope>
    <source>
        <strain evidence="2">AVDCRST_MAG67</strain>
    </source>
</reference>
<name>A0A6J4TPF2_9ACTN</name>
<feature type="compositionally biased region" description="Basic residues" evidence="1">
    <location>
        <begin position="9"/>
        <end position="23"/>
    </location>
</feature>
<feature type="non-terminal residue" evidence="2">
    <location>
        <position position="1"/>
    </location>
</feature>
<organism evidence="2">
    <name type="scientific">uncultured Solirubrobacteraceae bacterium</name>
    <dbReference type="NCBI Taxonomy" id="1162706"/>
    <lineage>
        <taxon>Bacteria</taxon>
        <taxon>Bacillati</taxon>
        <taxon>Actinomycetota</taxon>
        <taxon>Thermoleophilia</taxon>
        <taxon>Solirubrobacterales</taxon>
        <taxon>Solirubrobacteraceae</taxon>
        <taxon>environmental samples</taxon>
    </lineage>
</organism>
<evidence type="ECO:0000256" key="1">
    <source>
        <dbReference type="SAM" id="MobiDB-lite"/>
    </source>
</evidence>
<sequence length="56" mass="6269">ARSPARGLPVHRRRRAAARRRDHRGPALLARPARRRAADRGRGVSRHVPVRPVPAV</sequence>
<gene>
    <name evidence="2" type="ORF">AVDCRST_MAG67-3929</name>
</gene>
<evidence type="ECO:0000313" key="2">
    <source>
        <dbReference type="EMBL" id="CAA9528758.1"/>
    </source>
</evidence>
<proteinExistence type="predicted"/>